<reference evidence="2" key="1">
    <citation type="journal article" date="2020" name="Stud. Mycol.">
        <title>101 Dothideomycetes genomes: a test case for predicting lifestyles and emergence of pathogens.</title>
        <authorList>
            <person name="Haridas S."/>
            <person name="Albert R."/>
            <person name="Binder M."/>
            <person name="Bloem J."/>
            <person name="Labutti K."/>
            <person name="Salamov A."/>
            <person name="Andreopoulos B."/>
            <person name="Baker S."/>
            <person name="Barry K."/>
            <person name="Bills G."/>
            <person name="Bluhm B."/>
            <person name="Cannon C."/>
            <person name="Castanera R."/>
            <person name="Culley D."/>
            <person name="Daum C."/>
            <person name="Ezra D."/>
            <person name="Gonzalez J."/>
            <person name="Henrissat B."/>
            <person name="Kuo A."/>
            <person name="Liang C."/>
            <person name="Lipzen A."/>
            <person name="Lutzoni F."/>
            <person name="Magnuson J."/>
            <person name="Mondo S."/>
            <person name="Nolan M."/>
            <person name="Ohm R."/>
            <person name="Pangilinan J."/>
            <person name="Park H.-J."/>
            <person name="Ramirez L."/>
            <person name="Alfaro M."/>
            <person name="Sun H."/>
            <person name="Tritt A."/>
            <person name="Yoshinaga Y."/>
            <person name="Zwiers L.-H."/>
            <person name="Turgeon B."/>
            <person name="Goodwin S."/>
            <person name="Spatafora J."/>
            <person name="Crous P."/>
            <person name="Grigoriev I."/>
        </authorList>
    </citation>
    <scope>NUCLEOTIDE SEQUENCE</scope>
    <source>
        <strain evidence="2">CBS 101060</strain>
    </source>
</reference>
<keyword evidence="3" id="KW-1185">Reference proteome</keyword>
<evidence type="ECO:0000313" key="2">
    <source>
        <dbReference type="EMBL" id="KAF2835358.1"/>
    </source>
</evidence>
<evidence type="ECO:0000313" key="3">
    <source>
        <dbReference type="Proteomes" id="UP000799429"/>
    </source>
</evidence>
<dbReference type="EMBL" id="MU006109">
    <property type="protein sequence ID" value="KAF2835358.1"/>
    <property type="molecule type" value="Genomic_DNA"/>
</dbReference>
<feature type="region of interest" description="Disordered" evidence="1">
    <location>
        <begin position="113"/>
        <end position="146"/>
    </location>
</feature>
<accession>A0A9P4S336</accession>
<gene>
    <name evidence="2" type="ORF">M501DRAFT_988889</name>
</gene>
<feature type="compositionally biased region" description="Basic and acidic residues" evidence="1">
    <location>
        <begin position="113"/>
        <end position="129"/>
    </location>
</feature>
<comment type="caution">
    <text evidence="2">The sequence shown here is derived from an EMBL/GenBank/DDBJ whole genome shotgun (WGS) entry which is preliminary data.</text>
</comment>
<sequence>MEKVSDAIPIDDLSVTNRVGRRFIETDAQDLEKLFHSHLHHVANNLLEVIEYVALVRDVCHAFNIPPIPTTVLENGATWNEAWDFRKVDDKMMPFSGKLKPKLHITTKEEKERRAQRAMKGPDAKTKCEMDEEMAEPERKKGKLYGEESTETVLGNSCLLYPALTSESTPPGFTWFEGFNHGISQSLAKYRT</sequence>
<dbReference type="AlphaFoldDB" id="A0A9P4S336"/>
<protein>
    <submittedName>
        <fullName evidence="2">Uncharacterized protein</fullName>
    </submittedName>
</protein>
<name>A0A9P4S336_9PEZI</name>
<organism evidence="2 3">
    <name type="scientific">Patellaria atrata CBS 101060</name>
    <dbReference type="NCBI Taxonomy" id="1346257"/>
    <lineage>
        <taxon>Eukaryota</taxon>
        <taxon>Fungi</taxon>
        <taxon>Dikarya</taxon>
        <taxon>Ascomycota</taxon>
        <taxon>Pezizomycotina</taxon>
        <taxon>Dothideomycetes</taxon>
        <taxon>Dothideomycetes incertae sedis</taxon>
        <taxon>Patellariales</taxon>
        <taxon>Patellariaceae</taxon>
        <taxon>Patellaria</taxon>
    </lineage>
</organism>
<evidence type="ECO:0000256" key="1">
    <source>
        <dbReference type="SAM" id="MobiDB-lite"/>
    </source>
</evidence>
<proteinExistence type="predicted"/>
<dbReference type="Proteomes" id="UP000799429">
    <property type="component" value="Unassembled WGS sequence"/>
</dbReference>